<reference evidence="1 2" key="1">
    <citation type="submission" date="2019-02" db="EMBL/GenBank/DDBJ databases">
        <title>Genome sequencing of the rare red list fungi Dentipellis fragilis.</title>
        <authorList>
            <person name="Buettner E."/>
            <person name="Kellner H."/>
        </authorList>
    </citation>
    <scope>NUCLEOTIDE SEQUENCE [LARGE SCALE GENOMIC DNA]</scope>
    <source>
        <strain evidence="1 2">DSM 105465</strain>
    </source>
</reference>
<dbReference type="AlphaFoldDB" id="A0A4Y9YMP0"/>
<organism evidence="1 2">
    <name type="scientific">Dentipellis fragilis</name>
    <dbReference type="NCBI Taxonomy" id="205917"/>
    <lineage>
        <taxon>Eukaryota</taxon>
        <taxon>Fungi</taxon>
        <taxon>Dikarya</taxon>
        <taxon>Basidiomycota</taxon>
        <taxon>Agaricomycotina</taxon>
        <taxon>Agaricomycetes</taxon>
        <taxon>Russulales</taxon>
        <taxon>Hericiaceae</taxon>
        <taxon>Dentipellis</taxon>
    </lineage>
</organism>
<proteinExistence type="predicted"/>
<sequence>MSSASDSHSPPDNRAEESSVLVVVPVQPQSGTELPLSKHDIAIHAIKLECREALHRMWNGEIPHEEFMRIANDCVERAQARRAATKLACERALRGEITKEEFNDDCGYDEEEWERSQPAVEMFKESLIAGLRHSEARYVQNRSSRGH</sequence>
<dbReference type="EMBL" id="SEOQ01000434">
    <property type="protein sequence ID" value="TFY63058.1"/>
    <property type="molecule type" value="Genomic_DNA"/>
</dbReference>
<dbReference type="OrthoDB" id="10344361at2759"/>
<comment type="caution">
    <text evidence="1">The sequence shown here is derived from an EMBL/GenBank/DDBJ whole genome shotgun (WGS) entry which is preliminary data.</text>
</comment>
<gene>
    <name evidence="1" type="ORF">EVG20_g6471</name>
</gene>
<name>A0A4Y9YMP0_9AGAM</name>
<evidence type="ECO:0000313" key="1">
    <source>
        <dbReference type="EMBL" id="TFY63058.1"/>
    </source>
</evidence>
<protein>
    <submittedName>
        <fullName evidence="1">Uncharacterized protein</fullName>
    </submittedName>
</protein>
<dbReference type="Proteomes" id="UP000298327">
    <property type="component" value="Unassembled WGS sequence"/>
</dbReference>
<keyword evidence="2" id="KW-1185">Reference proteome</keyword>
<accession>A0A4Y9YMP0</accession>
<evidence type="ECO:0000313" key="2">
    <source>
        <dbReference type="Proteomes" id="UP000298327"/>
    </source>
</evidence>